<accession>A0AAV1M130</accession>
<feature type="region of interest" description="Disordered" evidence="2">
    <location>
        <begin position="57"/>
        <end position="87"/>
    </location>
</feature>
<evidence type="ECO:0000259" key="3">
    <source>
        <dbReference type="Pfam" id="PF25298"/>
    </source>
</evidence>
<keyword evidence="5" id="KW-1185">Reference proteome</keyword>
<keyword evidence="1" id="KW-0175">Coiled coil</keyword>
<feature type="domain" description="FP protein C-terminal" evidence="3">
    <location>
        <begin position="315"/>
        <end position="365"/>
    </location>
</feature>
<proteinExistence type="predicted"/>
<gene>
    <name evidence="4" type="ORF">PARMNEM_LOCUS19977</name>
</gene>
<dbReference type="PANTHER" id="PTHR11505">
    <property type="entry name" value="L1 TRANSPOSABLE ELEMENT-RELATED"/>
    <property type="match status" value="1"/>
</dbReference>
<dbReference type="Gene3D" id="3.30.40.10">
    <property type="entry name" value="Zinc/RING finger domain, C3HC4 (zinc finger)"/>
    <property type="match status" value="1"/>
</dbReference>
<dbReference type="Pfam" id="PF25298">
    <property type="entry name" value="Baculo_FP_2nd"/>
    <property type="match status" value="1"/>
</dbReference>
<comment type="caution">
    <text evidence="4">The sequence shown here is derived from an EMBL/GenBank/DDBJ whole genome shotgun (WGS) entry which is preliminary data.</text>
</comment>
<dbReference type="Proteomes" id="UP001314205">
    <property type="component" value="Unassembled WGS sequence"/>
</dbReference>
<dbReference type="Gene3D" id="3.30.70.1820">
    <property type="entry name" value="L1 transposable element, RRM domain"/>
    <property type="match status" value="1"/>
</dbReference>
<dbReference type="InterPro" id="IPR013083">
    <property type="entry name" value="Znf_RING/FYVE/PHD"/>
</dbReference>
<feature type="coiled-coil region" evidence="1">
    <location>
        <begin position="165"/>
        <end position="213"/>
    </location>
</feature>
<evidence type="ECO:0000313" key="4">
    <source>
        <dbReference type="EMBL" id="CAK1601326.1"/>
    </source>
</evidence>
<dbReference type="InterPro" id="IPR057251">
    <property type="entry name" value="FP_C"/>
</dbReference>
<name>A0AAV1M130_9NEOP</name>
<feature type="compositionally biased region" description="Polar residues" evidence="2">
    <location>
        <begin position="63"/>
        <end position="85"/>
    </location>
</feature>
<evidence type="ECO:0000256" key="2">
    <source>
        <dbReference type="SAM" id="MobiDB-lite"/>
    </source>
</evidence>
<dbReference type="AlphaFoldDB" id="A0AAV1M130"/>
<sequence>MVGNKCSGCRQNITTREFLVCSTCSSKYDLLCANVGLKRFNLMNHETRHCWKCPECHSKQPKSDNTNSPLRQPLQSNQPGPSNVSVLDETSCETSNVTIRARQQSQAVPVDDRYVTEDSLRRILSEELSCVIEEKIKKLVTVQLGTINERITEFSESIPYFNRQYEEMKAELQEKSAIITGLQKDNETLQSSVKALSQRLNLAEQNMRESNLEINGVPEHKTENLSTLLTQIAKTVDCHIGDEDIHHITRVAKLNKDSDRPRMVIAKLRSPRHRDAMLAAVAKFNKSNPKEKLSTQHLGMAGPPKPVFVSEHLPPAIKSLHAAARLKAKKQDFKFVWVRNGRIFLRRNEYSPAILIRSIESLDSITSTQQRS</sequence>
<dbReference type="EMBL" id="CAVLGL010000126">
    <property type="protein sequence ID" value="CAK1601326.1"/>
    <property type="molecule type" value="Genomic_DNA"/>
</dbReference>
<dbReference type="InterPro" id="IPR004244">
    <property type="entry name" value="Transposase_22"/>
</dbReference>
<reference evidence="4 5" key="1">
    <citation type="submission" date="2023-11" db="EMBL/GenBank/DDBJ databases">
        <authorList>
            <person name="Hedman E."/>
            <person name="Englund M."/>
            <person name="Stromberg M."/>
            <person name="Nyberg Akerstrom W."/>
            <person name="Nylinder S."/>
            <person name="Jareborg N."/>
            <person name="Kallberg Y."/>
            <person name="Kronander E."/>
        </authorList>
    </citation>
    <scope>NUCLEOTIDE SEQUENCE [LARGE SCALE GENOMIC DNA]</scope>
</reference>
<protein>
    <recommendedName>
        <fullName evidence="3">FP protein C-terminal domain-containing protein</fullName>
    </recommendedName>
</protein>
<evidence type="ECO:0000313" key="5">
    <source>
        <dbReference type="Proteomes" id="UP001314205"/>
    </source>
</evidence>
<organism evidence="4 5">
    <name type="scientific">Parnassius mnemosyne</name>
    <name type="common">clouded apollo</name>
    <dbReference type="NCBI Taxonomy" id="213953"/>
    <lineage>
        <taxon>Eukaryota</taxon>
        <taxon>Metazoa</taxon>
        <taxon>Ecdysozoa</taxon>
        <taxon>Arthropoda</taxon>
        <taxon>Hexapoda</taxon>
        <taxon>Insecta</taxon>
        <taxon>Pterygota</taxon>
        <taxon>Neoptera</taxon>
        <taxon>Endopterygota</taxon>
        <taxon>Lepidoptera</taxon>
        <taxon>Glossata</taxon>
        <taxon>Ditrysia</taxon>
        <taxon>Papilionoidea</taxon>
        <taxon>Papilionidae</taxon>
        <taxon>Parnassiinae</taxon>
        <taxon>Parnassini</taxon>
        <taxon>Parnassius</taxon>
        <taxon>Driopa</taxon>
    </lineage>
</organism>
<evidence type="ECO:0000256" key="1">
    <source>
        <dbReference type="SAM" id="Coils"/>
    </source>
</evidence>